<protein>
    <submittedName>
        <fullName evidence="1">Uncharacterized protein</fullName>
    </submittedName>
</protein>
<proteinExistence type="predicted"/>
<gene>
    <name evidence="1" type="ORF">SAMN02744037_01495</name>
</gene>
<evidence type="ECO:0000313" key="2">
    <source>
        <dbReference type="Proteomes" id="UP000242497"/>
    </source>
</evidence>
<dbReference type="Pfam" id="PF18975">
    <property type="entry name" value="DUF5711"/>
    <property type="match status" value="1"/>
</dbReference>
<name>A0A1M6P994_9FIRM</name>
<reference evidence="2" key="1">
    <citation type="submission" date="2016-11" db="EMBL/GenBank/DDBJ databases">
        <authorList>
            <person name="Varghese N."/>
            <person name="Submissions S."/>
        </authorList>
    </citation>
    <scope>NUCLEOTIDE SEQUENCE [LARGE SCALE GENOMIC DNA]</scope>
    <source>
        <strain evidence="2">DSM 15518</strain>
    </source>
</reference>
<dbReference type="STRING" id="1123349.SAMN02744037_01495"/>
<evidence type="ECO:0000313" key="1">
    <source>
        <dbReference type="EMBL" id="SHK04477.1"/>
    </source>
</evidence>
<accession>A0A1M6P994</accession>
<dbReference type="AlphaFoldDB" id="A0A1M6P994"/>
<dbReference type="EMBL" id="FRAE01000029">
    <property type="protein sequence ID" value="SHK04477.1"/>
    <property type="molecule type" value="Genomic_DNA"/>
</dbReference>
<dbReference type="InterPro" id="IPR043765">
    <property type="entry name" value="DUF5711"/>
</dbReference>
<organism evidence="1 2">
    <name type="scientific">Tepidibacter formicigenes DSM 15518</name>
    <dbReference type="NCBI Taxonomy" id="1123349"/>
    <lineage>
        <taxon>Bacteria</taxon>
        <taxon>Bacillati</taxon>
        <taxon>Bacillota</taxon>
        <taxon>Clostridia</taxon>
        <taxon>Peptostreptococcales</taxon>
        <taxon>Peptostreptococcaceae</taxon>
        <taxon>Tepidibacter</taxon>
    </lineage>
</organism>
<sequence length="359" mass="41579">MSEKEGINMKKNKIIILSIILIIFLLNPKTINLIKDKVNSSEIKINKIKEISLEHGKNISFLKYKQGFLIYDGKSLNYINSKAERIFSLNIRIENYSIDTNESNIYILDKIKNEAYIVDKKGSLIKKISIKDKPIIIKALKGDNFLIQYSTNVEVEGVKIYDIEGNEIKNISIPKITINTVETDLNTGGFLISGIIIENESLYNNIFYYNKKGELLFSDNIENKIFIKTMFLNDKIILVDPKYIELRDEEFESLNKINLDENIKYITLIDDYIVIIDKLGRIIYIDEKGNKKIENHPIKNAKGIEKMEKESIIYSDGSIYFTKHKKTYDFSKDIVNVLNLDDKSLIVIFRGSIEFLNID</sequence>
<keyword evidence="2" id="KW-1185">Reference proteome</keyword>
<dbReference type="Proteomes" id="UP000242497">
    <property type="component" value="Unassembled WGS sequence"/>
</dbReference>